<feature type="compositionally biased region" description="Basic and acidic residues" evidence="1">
    <location>
        <begin position="169"/>
        <end position="178"/>
    </location>
</feature>
<feature type="compositionally biased region" description="Low complexity" evidence="1">
    <location>
        <begin position="179"/>
        <end position="188"/>
    </location>
</feature>
<protein>
    <submittedName>
        <fullName evidence="2">Uncharacterized protein</fullName>
    </submittedName>
</protein>
<reference evidence="2" key="2">
    <citation type="submission" date="2021-01" db="UniProtKB">
        <authorList>
            <consortium name="EnsemblMetazoa"/>
        </authorList>
    </citation>
    <scope>IDENTIFICATION</scope>
</reference>
<evidence type="ECO:0000313" key="3">
    <source>
        <dbReference type="Proteomes" id="UP000007110"/>
    </source>
</evidence>
<dbReference type="RefSeq" id="XP_030854715.1">
    <property type="nucleotide sequence ID" value="XM_030998855.1"/>
</dbReference>
<reference evidence="3" key="1">
    <citation type="submission" date="2015-02" db="EMBL/GenBank/DDBJ databases">
        <title>Genome sequencing for Strongylocentrotus purpuratus.</title>
        <authorList>
            <person name="Murali S."/>
            <person name="Liu Y."/>
            <person name="Vee V."/>
            <person name="English A."/>
            <person name="Wang M."/>
            <person name="Skinner E."/>
            <person name="Han Y."/>
            <person name="Muzny D.M."/>
            <person name="Worley K.C."/>
            <person name="Gibbs R.A."/>
        </authorList>
    </citation>
    <scope>NUCLEOTIDE SEQUENCE</scope>
</reference>
<sequence length="196" mass="21001">MVEAMFKRTKMASDTAEEMFTLLVSCEEGQTLDAKVNTDVSKLNVVLVFKKMEGSGCLWSALKAGVSADALEEKRFATEESLEDALEEITSDEGRSKETMPCSVSEFSTDCVKAQFQVTCEVADNGKSSQASAKHKGESDGSKKASVRSKESIIPALDLGPAADETKEESDVSSRHSDSQSSPTGSSSITLVLRVL</sequence>
<feature type="region of interest" description="Disordered" evidence="1">
    <location>
        <begin position="127"/>
        <end position="190"/>
    </location>
</feature>
<dbReference type="GeneID" id="115929556"/>
<dbReference type="EnsemblMetazoa" id="XM_030998855">
    <property type="protein sequence ID" value="XP_030854715"/>
    <property type="gene ID" value="LOC115929556"/>
</dbReference>
<dbReference type="AlphaFoldDB" id="A0A7M7T565"/>
<feature type="compositionally biased region" description="Basic and acidic residues" evidence="1">
    <location>
        <begin position="135"/>
        <end position="151"/>
    </location>
</feature>
<organism evidence="2 3">
    <name type="scientific">Strongylocentrotus purpuratus</name>
    <name type="common">Purple sea urchin</name>
    <dbReference type="NCBI Taxonomy" id="7668"/>
    <lineage>
        <taxon>Eukaryota</taxon>
        <taxon>Metazoa</taxon>
        <taxon>Echinodermata</taxon>
        <taxon>Eleutherozoa</taxon>
        <taxon>Echinozoa</taxon>
        <taxon>Echinoidea</taxon>
        <taxon>Euechinoidea</taxon>
        <taxon>Echinacea</taxon>
        <taxon>Camarodonta</taxon>
        <taxon>Echinidea</taxon>
        <taxon>Strongylocentrotidae</taxon>
        <taxon>Strongylocentrotus</taxon>
    </lineage>
</organism>
<keyword evidence="3" id="KW-1185">Reference proteome</keyword>
<proteinExistence type="predicted"/>
<evidence type="ECO:0000256" key="1">
    <source>
        <dbReference type="SAM" id="MobiDB-lite"/>
    </source>
</evidence>
<dbReference type="KEGG" id="spu:115929556"/>
<accession>A0A7M7T565</accession>
<evidence type="ECO:0000313" key="2">
    <source>
        <dbReference type="EnsemblMetazoa" id="XP_030854715"/>
    </source>
</evidence>
<dbReference type="InParanoid" id="A0A7M7T565"/>
<dbReference type="Proteomes" id="UP000007110">
    <property type="component" value="Unassembled WGS sequence"/>
</dbReference>
<name>A0A7M7T565_STRPU</name>